<sequence length="353" mass="38139">MKGVLWYQAKDVRVEEIPEPQVKEGTVKIKVKWAGICGSDLHEYLVGPIFIPVEEPHPLTKDKAPIVLGHEFSGEVTEIGEGVTQVAVGDRVAVEPIYACGECVACRAGHYNVCEQLGFHGLAGGGGGFAEYTVVNENMVHKLPDNMSYEQGALVEPAAVALHAVRQSKFKPGDTAAVFGTGPIGLLTIQALKAAGASKVFVVDLSEERRNLARKIGADVILNPAEVDAVQEIKRLTNDLGVEVSFDAAGVEPTLNGAIQSTRFDGQVVIISIWEATASIPPNELVLKERDMIGVLAYRNIFPSVIKLISQGQMKAEDLITKKIMIDDIVQEGFEALVNDKSHVKILVKPRED</sequence>
<gene>
    <name evidence="8" type="ORF">QYF49_20625</name>
</gene>
<dbReference type="PROSITE" id="PS00059">
    <property type="entry name" value="ADH_ZINC"/>
    <property type="match status" value="1"/>
</dbReference>
<dbReference type="InterPro" id="IPR013149">
    <property type="entry name" value="ADH-like_C"/>
</dbReference>
<dbReference type="Pfam" id="PF00107">
    <property type="entry name" value="ADH_zinc_N"/>
    <property type="match status" value="1"/>
</dbReference>
<keyword evidence="9" id="KW-1185">Reference proteome</keyword>
<feature type="domain" description="Enoyl reductase (ER)" evidence="7">
    <location>
        <begin position="8"/>
        <end position="348"/>
    </location>
</feature>
<dbReference type="InterPro" id="IPR036291">
    <property type="entry name" value="NAD(P)-bd_dom_sf"/>
</dbReference>
<comment type="caution">
    <text evidence="8">The sequence shown here is derived from an EMBL/GenBank/DDBJ whole genome shotgun (WGS) entry which is preliminary data.</text>
</comment>
<evidence type="ECO:0000256" key="4">
    <source>
        <dbReference type="ARBA" id="ARBA00022833"/>
    </source>
</evidence>
<dbReference type="PANTHER" id="PTHR43161">
    <property type="entry name" value="SORBITOL DEHYDROGENASE"/>
    <property type="match status" value="1"/>
</dbReference>
<comment type="cofactor">
    <cofactor evidence="1 6">
        <name>Zn(2+)</name>
        <dbReference type="ChEBI" id="CHEBI:29105"/>
    </cofactor>
</comment>
<name>A0ABT8EBU8_9BACL</name>
<evidence type="ECO:0000256" key="6">
    <source>
        <dbReference type="RuleBase" id="RU361277"/>
    </source>
</evidence>
<evidence type="ECO:0000313" key="8">
    <source>
        <dbReference type="EMBL" id="MDN4075370.1"/>
    </source>
</evidence>
<evidence type="ECO:0000259" key="7">
    <source>
        <dbReference type="SMART" id="SM00829"/>
    </source>
</evidence>
<dbReference type="InterPro" id="IPR002328">
    <property type="entry name" value="ADH_Zn_CS"/>
</dbReference>
<dbReference type="RefSeq" id="WP_290401484.1">
    <property type="nucleotide sequence ID" value="NZ_JAUHLN010000005.1"/>
</dbReference>
<evidence type="ECO:0000256" key="5">
    <source>
        <dbReference type="ARBA" id="ARBA00023002"/>
    </source>
</evidence>
<dbReference type="SMART" id="SM00829">
    <property type="entry name" value="PKS_ER"/>
    <property type="match status" value="1"/>
</dbReference>
<dbReference type="Pfam" id="PF08240">
    <property type="entry name" value="ADH_N"/>
    <property type="match status" value="1"/>
</dbReference>
<reference evidence="8" key="1">
    <citation type="submission" date="2023-06" db="EMBL/GenBank/DDBJ databases">
        <title>Draft Genome Sequences of Representative Paenibacillus Polymyxa, Bacillus cereus, Fictibacillus sp., and Brevibacillus agri Strains Isolated from Amazonian Dark Earth.</title>
        <authorList>
            <person name="Pellegrinetti T.A."/>
            <person name="Cunha I.C.M."/>
            <person name="Chaves M.G."/>
            <person name="Freitas A.S."/>
            <person name="Silva A.V.R."/>
            <person name="Tsai S.M."/>
            <person name="Mendes L.W."/>
        </authorList>
    </citation>
    <scope>NUCLEOTIDE SEQUENCE</scope>
    <source>
        <strain evidence="8">CENA-BCM004</strain>
    </source>
</reference>
<evidence type="ECO:0000256" key="3">
    <source>
        <dbReference type="ARBA" id="ARBA00022723"/>
    </source>
</evidence>
<dbReference type="EMBL" id="JAUHLN010000005">
    <property type="protein sequence ID" value="MDN4075370.1"/>
    <property type="molecule type" value="Genomic_DNA"/>
</dbReference>
<dbReference type="Proteomes" id="UP001168694">
    <property type="component" value="Unassembled WGS sequence"/>
</dbReference>
<dbReference type="Gene3D" id="3.40.50.720">
    <property type="entry name" value="NAD(P)-binding Rossmann-like Domain"/>
    <property type="match status" value="1"/>
</dbReference>
<evidence type="ECO:0000313" key="9">
    <source>
        <dbReference type="Proteomes" id="UP001168694"/>
    </source>
</evidence>
<keyword evidence="5" id="KW-0560">Oxidoreductase</keyword>
<accession>A0ABT8EBU8</accession>
<dbReference type="InterPro" id="IPR013154">
    <property type="entry name" value="ADH-like_N"/>
</dbReference>
<dbReference type="SUPFAM" id="SSF51735">
    <property type="entry name" value="NAD(P)-binding Rossmann-fold domains"/>
    <property type="match status" value="1"/>
</dbReference>
<protein>
    <submittedName>
        <fullName evidence="8">2,3-butanediol dehydrogenase</fullName>
    </submittedName>
</protein>
<organism evidence="8 9">
    <name type="scientific">Fictibacillus terranigra</name>
    <dbReference type="NCBI Taxonomy" id="3058424"/>
    <lineage>
        <taxon>Bacteria</taxon>
        <taxon>Bacillati</taxon>
        <taxon>Bacillota</taxon>
        <taxon>Bacilli</taxon>
        <taxon>Bacillales</taxon>
        <taxon>Fictibacillaceae</taxon>
        <taxon>Fictibacillus</taxon>
    </lineage>
</organism>
<proteinExistence type="inferred from homology"/>
<dbReference type="PANTHER" id="PTHR43161:SF26">
    <property type="entry name" value="GALACTITOL 1-PHOSPHATE 5-DEHYDROGENASE"/>
    <property type="match status" value="1"/>
</dbReference>
<dbReference type="CDD" id="cd08233">
    <property type="entry name" value="butanediol_DH_like"/>
    <property type="match status" value="1"/>
</dbReference>
<dbReference type="InterPro" id="IPR020843">
    <property type="entry name" value="ER"/>
</dbReference>
<keyword evidence="4 6" id="KW-0862">Zinc</keyword>
<evidence type="ECO:0000256" key="2">
    <source>
        <dbReference type="ARBA" id="ARBA00008072"/>
    </source>
</evidence>
<dbReference type="SUPFAM" id="SSF50129">
    <property type="entry name" value="GroES-like"/>
    <property type="match status" value="1"/>
</dbReference>
<dbReference type="InterPro" id="IPR011032">
    <property type="entry name" value="GroES-like_sf"/>
</dbReference>
<comment type="similarity">
    <text evidence="2 6">Belongs to the zinc-containing alcohol dehydrogenase family.</text>
</comment>
<dbReference type="Gene3D" id="3.90.180.10">
    <property type="entry name" value="Medium-chain alcohol dehydrogenases, catalytic domain"/>
    <property type="match status" value="1"/>
</dbReference>
<evidence type="ECO:0000256" key="1">
    <source>
        <dbReference type="ARBA" id="ARBA00001947"/>
    </source>
</evidence>
<keyword evidence="3 6" id="KW-0479">Metal-binding</keyword>